<name>A0A397HQZ2_9GLOM</name>
<comment type="caution">
    <text evidence="1">The sequence shown here is derived from an EMBL/GenBank/DDBJ whole genome shotgun (WGS) entry which is preliminary data.</text>
</comment>
<protein>
    <submittedName>
        <fullName evidence="1">Uncharacterized protein</fullName>
    </submittedName>
</protein>
<sequence>MAVKITKTLQELGLGKIKKGVDKLLAKMMVVELILAEVVVLECGTSTPRKADCDETKTVAKLK</sequence>
<accession>A0A397HQZ2</accession>
<reference evidence="1 2" key="1">
    <citation type="submission" date="2018-08" db="EMBL/GenBank/DDBJ databases">
        <title>Genome and evolution of the arbuscular mycorrhizal fungus Diversispora epigaea (formerly Glomus versiforme) and its bacterial endosymbionts.</title>
        <authorList>
            <person name="Sun X."/>
            <person name="Fei Z."/>
            <person name="Harrison M."/>
        </authorList>
    </citation>
    <scope>NUCLEOTIDE SEQUENCE [LARGE SCALE GENOMIC DNA]</scope>
    <source>
        <strain evidence="1 2">IT104</strain>
    </source>
</reference>
<evidence type="ECO:0000313" key="2">
    <source>
        <dbReference type="Proteomes" id="UP000266861"/>
    </source>
</evidence>
<evidence type="ECO:0000313" key="1">
    <source>
        <dbReference type="EMBL" id="RHZ65629.1"/>
    </source>
</evidence>
<dbReference type="Proteomes" id="UP000266861">
    <property type="component" value="Unassembled WGS sequence"/>
</dbReference>
<gene>
    <name evidence="1" type="ORF">Glove_313g37</name>
</gene>
<proteinExistence type="predicted"/>
<dbReference type="AlphaFoldDB" id="A0A397HQZ2"/>
<keyword evidence="2" id="KW-1185">Reference proteome</keyword>
<organism evidence="1 2">
    <name type="scientific">Diversispora epigaea</name>
    <dbReference type="NCBI Taxonomy" id="1348612"/>
    <lineage>
        <taxon>Eukaryota</taxon>
        <taxon>Fungi</taxon>
        <taxon>Fungi incertae sedis</taxon>
        <taxon>Mucoromycota</taxon>
        <taxon>Glomeromycotina</taxon>
        <taxon>Glomeromycetes</taxon>
        <taxon>Diversisporales</taxon>
        <taxon>Diversisporaceae</taxon>
        <taxon>Diversispora</taxon>
    </lineage>
</organism>
<dbReference type="EMBL" id="PQFF01000286">
    <property type="protein sequence ID" value="RHZ65629.1"/>
    <property type="molecule type" value="Genomic_DNA"/>
</dbReference>